<feature type="region of interest" description="Disordered" evidence="1">
    <location>
        <begin position="116"/>
        <end position="147"/>
    </location>
</feature>
<dbReference type="EMBL" id="MU032347">
    <property type="protein sequence ID" value="KAF3766132.1"/>
    <property type="molecule type" value="Genomic_DNA"/>
</dbReference>
<feature type="compositionally biased region" description="Polar residues" evidence="1">
    <location>
        <begin position="15"/>
        <end position="26"/>
    </location>
</feature>
<organism evidence="3 4">
    <name type="scientific">Cryphonectria parasitica (strain ATCC 38755 / EP155)</name>
    <dbReference type="NCBI Taxonomy" id="660469"/>
    <lineage>
        <taxon>Eukaryota</taxon>
        <taxon>Fungi</taxon>
        <taxon>Dikarya</taxon>
        <taxon>Ascomycota</taxon>
        <taxon>Pezizomycotina</taxon>
        <taxon>Sordariomycetes</taxon>
        <taxon>Sordariomycetidae</taxon>
        <taxon>Diaporthales</taxon>
        <taxon>Cryphonectriaceae</taxon>
        <taxon>Cryphonectria-Endothia species complex</taxon>
        <taxon>Cryphonectria</taxon>
    </lineage>
</organism>
<dbReference type="RefSeq" id="XP_040777093.1">
    <property type="nucleotide sequence ID" value="XM_040921439.1"/>
</dbReference>
<evidence type="ECO:0000256" key="2">
    <source>
        <dbReference type="SAM" id="Phobius"/>
    </source>
</evidence>
<proteinExistence type="predicted"/>
<dbReference type="AlphaFoldDB" id="A0A9P4Y371"/>
<sequence>MDLSQTTARLRRTFQYPTDDSSNSVSPEALDEEEQESLIQSLADQNASANQLYRSLLLALPILSSIPYIASLFQPLTTLPALLGLTSLASTSFLLYNLPVTETGIPLLDAWAQSGKRPRARSDGTHDEDDHDDGQTASSSAGPSGLGALNRVRQQRRTHSLSYAGPRSPLEKFLPLLNIGLCVILVLSGLLASRNRAGESDGQGGDEYRRTLYGRLGLANIPAIVYAAVLVAKVVMAGVDPERELGALKYAYKGA</sequence>
<comment type="caution">
    <text evidence="3">The sequence shown here is derived from an EMBL/GenBank/DDBJ whole genome shotgun (WGS) entry which is preliminary data.</text>
</comment>
<name>A0A9P4Y371_CRYP1</name>
<gene>
    <name evidence="3" type="ORF">M406DRAFT_339414</name>
</gene>
<feature type="region of interest" description="Disordered" evidence="1">
    <location>
        <begin position="1"/>
        <end position="38"/>
    </location>
</feature>
<dbReference type="Proteomes" id="UP000803844">
    <property type="component" value="Unassembled WGS sequence"/>
</dbReference>
<evidence type="ECO:0000313" key="3">
    <source>
        <dbReference type="EMBL" id="KAF3766132.1"/>
    </source>
</evidence>
<keyword evidence="4" id="KW-1185">Reference proteome</keyword>
<feature type="transmembrane region" description="Helical" evidence="2">
    <location>
        <begin position="55"/>
        <end position="73"/>
    </location>
</feature>
<keyword evidence="2" id="KW-1133">Transmembrane helix</keyword>
<feature type="transmembrane region" description="Helical" evidence="2">
    <location>
        <begin position="173"/>
        <end position="192"/>
    </location>
</feature>
<evidence type="ECO:0000313" key="4">
    <source>
        <dbReference type="Proteomes" id="UP000803844"/>
    </source>
</evidence>
<dbReference type="OrthoDB" id="3358048at2759"/>
<accession>A0A9P4Y371</accession>
<evidence type="ECO:0000256" key="1">
    <source>
        <dbReference type="SAM" id="MobiDB-lite"/>
    </source>
</evidence>
<dbReference type="GeneID" id="63838568"/>
<reference evidence="3" key="1">
    <citation type="journal article" date="2020" name="Phytopathology">
        <title>Genome sequence of the chestnut blight fungus Cryphonectria parasitica EP155: A fundamental resource for an archetypical invasive plant pathogen.</title>
        <authorList>
            <person name="Crouch J.A."/>
            <person name="Dawe A."/>
            <person name="Aerts A."/>
            <person name="Barry K."/>
            <person name="Churchill A.C.L."/>
            <person name="Grimwood J."/>
            <person name="Hillman B."/>
            <person name="Milgroom M.G."/>
            <person name="Pangilinan J."/>
            <person name="Smith M."/>
            <person name="Salamov A."/>
            <person name="Schmutz J."/>
            <person name="Yadav J."/>
            <person name="Grigoriev I.V."/>
            <person name="Nuss D."/>
        </authorList>
    </citation>
    <scope>NUCLEOTIDE SEQUENCE</scope>
    <source>
        <strain evidence="3">EP155</strain>
    </source>
</reference>
<keyword evidence="2" id="KW-0472">Membrane</keyword>
<protein>
    <submittedName>
        <fullName evidence="3">Uncharacterized protein</fullName>
    </submittedName>
</protein>
<feature type="compositionally biased region" description="Low complexity" evidence="1">
    <location>
        <begin position="137"/>
        <end position="147"/>
    </location>
</feature>
<keyword evidence="2" id="KW-0812">Transmembrane</keyword>
<feature type="transmembrane region" description="Helical" evidence="2">
    <location>
        <begin position="212"/>
        <end position="235"/>
    </location>
</feature>